<gene>
    <name evidence="1" type="ORF">HETIRDRAFT_417533</name>
</gene>
<dbReference type="HOGENOM" id="CLU_1428165_0_0_1"/>
<reference evidence="1 2" key="1">
    <citation type="journal article" date="2012" name="New Phytol.">
        <title>Insight into trade-off between wood decay and parasitism from the genome of a fungal forest pathogen.</title>
        <authorList>
            <person name="Olson A."/>
            <person name="Aerts A."/>
            <person name="Asiegbu F."/>
            <person name="Belbahri L."/>
            <person name="Bouzid O."/>
            <person name="Broberg A."/>
            <person name="Canback B."/>
            <person name="Coutinho P.M."/>
            <person name="Cullen D."/>
            <person name="Dalman K."/>
            <person name="Deflorio G."/>
            <person name="van Diepen L.T."/>
            <person name="Dunand C."/>
            <person name="Duplessis S."/>
            <person name="Durling M."/>
            <person name="Gonthier P."/>
            <person name="Grimwood J."/>
            <person name="Fossdal C.G."/>
            <person name="Hansson D."/>
            <person name="Henrissat B."/>
            <person name="Hietala A."/>
            <person name="Himmelstrand K."/>
            <person name="Hoffmeister D."/>
            <person name="Hogberg N."/>
            <person name="James T.Y."/>
            <person name="Karlsson M."/>
            <person name="Kohler A."/>
            <person name="Kues U."/>
            <person name="Lee Y.H."/>
            <person name="Lin Y.C."/>
            <person name="Lind M."/>
            <person name="Lindquist E."/>
            <person name="Lombard V."/>
            <person name="Lucas S."/>
            <person name="Lunden K."/>
            <person name="Morin E."/>
            <person name="Murat C."/>
            <person name="Park J."/>
            <person name="Raffaello T."/>
            <person name="Rouze P."/>
            <person name="Salamov A."/>
            <person name="Schmutz J."/>
            <person name="Solheim H."/>
            <person name="Stahlberg J."/>
            <person name="Velez H."/>
            <person name="de Vries R.P."/>
            <person name="Wiebenga A."/>
            <person name="Woodward S."/>
            <person name="Yakovlev I."/>
            <person name="Garbelotto M."/>
            <person name="Martin F."/>
            <person name="Grigoriev I.V."/>
            <person name="Stenlid J."/>
        </authorList>
    </citation>
    <scope>NUCLEOTIDE SEQUENCE [LARGE SCALE GENOMIC DNA]</scope>
    <source>
        <strain evidence="1 2">TC 32-1</strain>
    </source>
</reference>
<keyword evidence="2" id="KW-1185">Reference proteome</keyword>
<dbReference type="KEGG" id="hir:HETIRDRAFT_417533"/>
<dbReference type="EMBL" id="KI925458">
    <property type="protein sequence ID" value="ETW81389.1"/>
    <property type="molecule type" value="Genomic_DNA"/>
</dbReference>
<dbReference type="GeneID" id="20673414"/>
<protein>
    <submittedName>
        <fullName evidence="1">Uncharacterized protein</fullName>
    </submittedName>
</protein>
<organism evidence="1 2">
    <name type="scientific">Heterobasidion irregulare (strain TC 32-1)</name>
    <dbReference type="NCBI Taxonomy" id="747525"/>
    <lineage>
        <taxon>Eukaryota</taxon>
        <taxon>Fungi</taxon>
        <taxon>Dikarya</taxon>
        <taxon>Basidiomycota</taxon>
        <taxon>Agaricomycotina</taxon>
        <taxon>Agaricomycetes</taxon>
        <taxon>Russulales</taxon>
        <taxon>Bondarzewiaceae</taxon>
        <taxon>Heterobasidion</taxon>
        <taxon>Heterobasidion annosum species complex</taxon>
    </lineage>
</organism>
<evidence type="ECO:0000313" key="2">
    <source>
        <dbReference type="Proteomes" id="UP000030671"/>
    </source>
</evidence>
<name>W4K6M2_HETIT</name>
<proteinExistence type="predicted"/>
<sequence>MAGMVVKMNIVIHIRDADRRKCPNCDFADVRLRNTMEGIVCKRCNTWFKISDEVQINEVPAKPLFETMFEPNVPEAEEFPTVHSRPGFFRQIRVIPVLLSTVFQDTGAAHIVLDALQSSKAQGSDDVSGIPNRPPISSVPAKRSNPAHQLINYLQVRSQFRLLRWEIFEAGPLHHVTHHATAYCEFRFLT</sequence>
<accession>W4K6M2</accession>
<dbReference type="Proteomes" id="UP000030671">
    <property type="component" value="Unassembled WGS sequence"/>
</dbReference>
<dbReference type="InParanoid" id="W4K6M2"/>
<dbReference type="AlphaFoldDB" id="W4K6M2"/>
<dbReference type="RefSeq" id="XP_009546040.1">
    <property type="nucleotide sequence ID" value="XM_009547745.1"/>
</dbReference>
<evidence type="ECO:0000313" key="1">
    <source>
        <dbReference type="EMBL" id="ETW81389.1"/>
    </source>
</evidence>